<dbReference type="Pfam" id="PF17252">
    <property type="entry name" value="DUF5319"/>
    <property type="match status" value="1"/>
</dbReference>
<dbReference type="EMBL" id="CP011312">
    <property type="protein sequence ID" value="AKE40632.1"/>
    <property type="molecule type" value="Genomic_DNA"/>
</dbReference>
<dbReference type="Proteomes" id="UP000033457">
    <property type="component" value="Chromosome"/>
</dbReference>
<evidence type="ECO:0000313" key="3">
    <source>
        <dbReference type="Proteomes" id="UP000033457"/>
    </source>
</evidence>
<feature type="region of interest" description="Disordered" evidence="1">
    <location>
        <begin position="1"/>
        <end position="25"/>
    </location>
</feature>
<gene>
    <name evidence="2" type="ORF">UL82_02035</name>
</gene>
<accession>A0A0F6QYK6</accession>
<dbReference type="HOGENOM" id="CLU_122324_1_0_11"/>
<keyword evidence="3" id="KW-1185">Reference proteome</keyword>
<protein>
    <recommendedName>
        <fullName evidence="4">DUF5319 domain-containing protein</fullName>
    </recommendedName>
</protein>
<evidence type="ECO:0000313" key="2">
    <source>
        <dbReference type="EMBL" id="AKE40632.1"/>
    </source>
</evidence>
<dbReference type="RefSeq" id="WP_046441075.1">
    <property type="nucleotide sequence ID" value="NZ_CP011312.1"/>
</dbReference>
<organism evidence="2 3">
    <name type="scientific">Corynebacterium kutscheri</name>
    <dbReference type="NCBI Taxonomy" id="35755"/>
    <lineage>
        <taxon>Bacteria</taxon>
        <taxon>Bacillati</taxon>
        <taxon>Actinomycetota</taxon>
        <taxon>Actinomycetes</taxon>
        <taxon>Mycobacteriales</taxon>
        <taxon>Corynebacteriaceae</taxon>
        <taxon>Corynebacterium</taxon>
    </lineage>
</organism>
<reference evidence="2 3" key="1">
    <citation type="journal article" date="2015" name="Genome Announc.">
        <title>Complete Genome Sequence of Corynebacterium kutscheri DSM 20755, a Corynebacterial Type Strain with Remarkably Low G+C Content of Chromosomal DNA.</title>
        <authorList>
            <person name="Ruckert C."/>
            <person name="Albersmeier A."/>
            <person name="Winkler A."/>
            <person name="Tauch A."/>
        </authorList>
    </citation>
    <scope>NUCLEOTIDE SEQUENCE [LARGE SCALE GENOMIC DNA]</scope>
    <source>
        <strain evidence="2 3">DSM 20755</strain>
    </source>
</reference>
<evidence type="ECO:0008006" key="4">
    <source>
        <dbReference type="Google" id="ProtNLM"/>
    </source>
</evidence>
<dbReference type="STRING" id="35755.UL82_02035"/>
<dbReference type="OrthoDB" id="3476210at2"/>
<dbReference type="AlphaFoldDB" id="A0A0F6QYK6"/>
<proteinExistence type="predicted"/>
<name>A0A0F6QYK6_9CORY</name>
<evidence type="ECO:0000256" key="1">
    <source>
        <dbReference type="SAM" id="MobiDB-lite"/>
    </source>
</evidence>
<sequence length="117" mass="13235">MPRDPFADDPNDPALFLDPEEPMPPLSEEDRAYILQDLAFVKEFKALLAPRGIHGVTFLCNDCEEPHYYDWDIMAENMMATLVGELGPVHEPSARPNPKAYVTWDYCCGYLDASQSP</sequence>
<dbReference type="KEGG" id="cku:UL82_02035"/>
<dbReference type="InterPro" id="IPR035165">
    <property type="entry name" value="DUF5319"/>
</dbReference>